<dbReference type="CDD" id="cd01650">
    <property type="entry name" value="RT_nLTR_like"/>
    <property type="match status" value="1"/>
</dbReference>
<dbReference type="PROSITE" id="PS50878">
    <property type="entry name" value="RT_POL"/>
    <property type="match status" value="1"/>
</dbReference>
<evidence type="ECO:0000259" key="1">
    <source>
        <dbReference type="PROSITE" id="PS50878"/>
    </source>
</evidence>
<proteinExistence type="evidence at transcript level"/>
<dbReference type="AlphaFoldDB" id="A0A069DVY3"/>
<evidence type="ECO:0000313" key="2">
    <source>
        <dbReference type="EMBL" id="JAC88070.1"/>
    </source>
</evidence>
<dbReference type="InterPro" id="IPR043502">
    <property type="entry name" value="DNA/RNA_pol_sf"/>
</dbReference>
<accession>A0A069DVY3</accession>
<sequence length="627" mass="72542">DNIPFEFYCNLPPAWHHYVLNLFNQIFQDEKLPHRWSEIDMKILFKKGNKLDHLNYRGISLLNSILKIFTTIICNRLSRWAEEKLIIPEEQSGFRSNRSCQDNLFVLSSVIATQLIKKKPLFGIFIDLKRAFDSVPHFLLWEKLLQLGVSSKIVKLIKNLYDNAVFRVSVNQEVSNNVKIAEGVLQGEPLSPLLFNLFLSDIVHFFKSKRVSSFKIGDARIFLLCYADDIIVLADSITDVNEKLSILQEYCSMNLLQVNCSKTKIINFTNNNRRKKLKAVKFNNEIIDLDNNVTYLGVPFSYNGKFFQASKFFIAKGKTAASVVKNILIKTRADSCDSRRTLLNSIINSTLLYAGEIWASRYTDSVETVQLQFMKNIYLWPRNTPNSFVRLECGIEPLKISIFKRMVSLLIKILEHEPTRFTYNCLQCLISLDNSGCNKPELNWISILKSMFIAIGSENIFLSLDPGTLRLHFNSLVEKYKNKFLCEDIEYVLNSKYNILYRHISALGMQENYLYHRTNIKKIRLLSQIRVANLKRAGILFNNEKFIFDSGERCGLCGGWDSLTHCLVECPIFDGVRKDLISAYMQSSLNQTEIFCNLFTLKTTSQIETLFKFVVKILKYRKLLTFP</sequence>
<dbReference type="GO" id="GO:0004519">
    <property type="term" value="F:endonuclease activity"/>
    <property type="evidence" value="ECO:0007669"/>
    <property type="project" value="UniProtKB-KW"/>
</dbReference>
<dbReference type="PANTHER" id="PTHR47027">
    <property type="entry name" value="REVERSE TRANSCRIPTASE DOMAIN-CONTAINING PROTEIN"/>
    <property type="match status" value="1"/>
</dbReference>
<name>A0A069DVY3_9HEMI</name>
<reference evidence="2" key="1">
    <citation type="journal article" date="2015" name="J. Med. Entomol.">
        <title>A Deep Insight Into the Sialotranscriptome of the Chagas Disease Vector, Panstrongylus megistus (Hemiptera: Heteroptera).</title>
        <authorList>
            <person name="Ribeiro J.M."/>
            <person name="Schwarz A."/>
            <person name="Francischetti I.M."/>
        </authorList>
    </citation>
    <scope>NUCLEOTIDE SEQUENCE</scope>
    <source>
        <tissue evidence="2">Salivary glands</tissue>
    </source>
</reference>
<dbReference type="PANTHER" id="PTHR47027:SF20">
    <property type="entry name" value="REVERSE TRANSCRIPTASE-LIKE PROTEIN WITH RNA-DIRECTED DNA POLYMERASE DOMAIN"/>
    <property type="match status" value="1"/>
</dbReference>
<keyword evidence="2" id="KW-0255">Endonuclease</keyword>
<keyword evidence="2" id="KW-0540">Nuclease</keyword>
<keyword evidence="2" id="KW-0548">Nucleotidyltransferase</keyword>
<feature type="non-terminal residue" evidence="2">
    <location>
        <position position="1"/>
    </location>
</feature>
<organism evidence="2">
    <name type="scientific">Panstrongylus megistus</name>
    <dbReference type="NCBI Taxonomy" id="65343"/>
    <lineage>
        <taxon>Eukaryota</taxon>
        <taxon>Metazoa</taxon>
        <taxon>Ecdysozoa</taxon>
        <taxon>Arthropoda</taxon>
        <taxon>Hexapoda</taxon>
        <taxon>Insecta</taxon>
        <taxon>Pterygota</taxon>
        <taxon>Neoptera</taxon>
        <taxon>Paraneoptera</taxon>
        <taxon>Hemiptera</taxon>
        <taxon>Heteroptera</taxon>
        <taxon>Panheteroptera</taxon>
        <taxon>Cimicomorpha</taxon>
        <taxon>Reduviidae</taxon>
        <taxon>Triatominae</taxon>
        <taxon>Panstrongylus</taxon>
    </lineage>
</organism>
<keyword evidence="2" id="KW-0378">Hydrolase</keyword>
<keyword evidence="2" id="KW-0695">RNA-directed DNA polymerase</keyword>
<protein>
    <submittedName>
        <fullName evidence="2">Putative endonuclease-reverse transcriptase</fullName>
    </submittedName>
</protein>
<feature type="domain" description="Reverse transcriptase" evidence="1">
    <location>
        <begin position="25"/>
        <end position="300"/>
    </location>
</feature>
<dbReference type="GO" id="GO:0003964">
    <property type="term" value="F:RNA-directed DNA polymerase activity"/>
    <property type="evidence" value="ECO:0007669"/>
    <property type="project" value="UniProtKB-KW"/>
</dbReference>
<dbReference type="Gene3D" id="3.30.70.270">
    <property type="match status" value="1"/>
</dbReference>
<dbReference type="SUPFAM" id="SSF56672">
    <property type="entry name" value="DNA/RNA polymerases"/>
    <property type="match status" value="1"/>
</dbReference>
<dbReference type="EMBL" id="GBGD01000819">
    <property type="protein sequence ID" value="JAC88070.1"/>
    <property type="molecule type" value="mRNA"/>
</dbReference>
<dbReference type="InterPro" id="IPR043128">
    <property type="entry name" value="Rev_trsase/Diguanyl_cyclase"/>
</dbReference>
<dbReference type="Pfam" id="PF00078">
    <property type="entry name" value="RVT_1"/>
    <property type="match status" value="1"/>
</dbReference>
<keyword evidence="2" id="KW-0808">Transferase</keyword>
<dbReference type="InterPro" id="IPR000477">
    <property type="entry name" value="RT_dom"/>
</dbReference>